<dbReference type="CDD" id="cd17535">
    <property type="entry name" value="REC_NarL-like"/>
    <property type="match status" value="1"/>
</dbReference>
<dbReference type="PROSITE" id="PS50110">
    <property type="entry name" value="RESPONSE_REGULATORY"/>
    <property type="match status" value="1"/>
</dbReference>
<feature type="modified residue" description="4-aspartylphosphate" evidence="5">
    <location>
        <position position="74"/>
    </location>
</feature>
<dbReference type="PANTHER" id="PTHR43214">
    <property type="entry name" value="TWO-COMPONENT RESPONSE REGULATOR"/>
    <property type="match status" value="1"/>
</dbReference>
<dbReference type="Pfam" id="PF00196">
    <property type="entry name" value="GerE"/>
    <property type="match status" value="1"/>
</dbReference>
<dbReference type="SMART" id="SM00448">
    <property type="entry name" value="REC"/>
    <property type="match status" value="1"/>
</dbReference>
<dbReference type="SUPFAM" id="SSF46894">
    <property type="entry name" value="C-terminal effector domain of the bipartite response regulators"/>
    <property type="match status" value="1"/>
</dbReference>
<proteinExistence type="predicted"/>
<name>A0ABP5CU20_9ACTN</name>
<dbReference type="SUPFAM" id="SSF52172">
    <property type="entry name" value="CheY-like"/>
    <property type="match status" value="1"/>
</dbReference>
<gene>
    <name evidence="8" type="ORF">GCM10009838_29290</name>
</gene>
<evidence type="ECO:0000259" key="7">
    <source>
        <dbReference type="PROSITE" id="PS50110"/>
    </source>
</evidence>
<reference evidence="9" key="1">
    <citation type="journal article" date="2019" name="Int. J. Syst. Evol. Microbiol.">
        <title>The Global Catalogue of Microorganisms (GCM) 10K type strain sequencing project: providing services to taxonomists for standard genome sequencing and annotation.</title>
        <authorList>
            <consortium name="The Broad Institute Genomics Platform"/>
            <consortium name="The Broad Institute Genome Sequencing Center for Infectious Disease"/>
            <person name="Wu L."/>
            <person name="Ma J."/>
        </authorList>
    </citation>
    <scope>NUCLEOTIDE SEQUENCE [LARGE SCALE GENOMIC DNA]</scope>
    <source>
        <strain evidence="9">JCM 16013</strain>
    </source>
</reference>
<dbReference type="InterPro" id="IPR001789">
    <property type="entry name" value="Sig_transdc_resp-reg_receiver"/>
</dbReference>
<dbReference type="PRINTS" id="PR00038">
    <property type="entry name" value="HTHLUXR"/>
</dbReference>
<dbReference type="Pfam" id="PF00072">
    <property type="entry name" value="Response_reg"/>
    <property type="match status" value="1"/>
</dbReference>
<keyword evidence="2" id="KW-0805">Transcription regulation</keyword>
<organism evidence="8 9">
    <name type="scientific">Catenulispora subtropica</name>
    <dbReference type="NCBI Taxonomy" id="450798"/>
    <lineage>
        <taxon>Bacteria</taxon>
        <taxon>Bacillati</taxon>
        <taxon>Actinomycetota</taxon>
        <taxon>Actinomycetes</taxon>
        <taxon>Catenulisporales</taxon>
        <taxon>Catenulisporaceae</taxon>
        <taxon>Catenulispora</taxon>
    </lineage>
</organism>
<evidence type="ECO:0000313" key="8">
    <source>
        <dbReference type="EMBL" id="GAA1968864.1"/>
    </source>
</evidence>
<feature type="domain" description="Response regulatory" evidence="7">
    <location>
        <begin position="23"/>
        <end position="139"/>
    </location>
</feature>
<dbReference type="PANTHER" id="PTHR43214:SF24">
    <property type="entry name" value="TRANSCRIPTIONAL REGULATORY PROTEIN NARL-RELATED"/>
    <property type="match status" value="1"/>
</dbReference>
<protein>
    <submittedName>
        <fullName evidence="8">Response regulator transcription factor</fullName>
    </submittedName>
</protein>
<evidence type="ECO:0000256" key="2">
    <source>
        <dbReference type="ARBA" id="ARBA00023015"/>
    </source>
</evidence>
<keyword evidence="3" id="KW-0238">DNA-binding</keyword>
<evidence type="ECO:0000256" key="4">
    <source>
        <dbReference type="ARBA" id="ARBA00023163"/>
    </source>
</evidence>
<dbReference type="Gene3D" id="3.40.50.2300">
    <property type="match status" value="1"/>
</dbReference>
<dbReference type="PROSITE" id="PS00622">
    <property type="entry name" value="HTH_LUXR_1"/>
    <property type="match status" value="1"/>
</dbReference>
<dbReference type="InterPro" id="IPR000792">
    <property type="entry name" value="Tscrpt_reg_LuxR_C"/>
</dbReference>
<dbReference type="InterPro" id="IPR039420">
    <property type="entry name" value="WalR-like"/>
</dbReference>
<dbReference type="Proteomes" id="UP001499854">
    <property type="component" value="Unassembled WGS sequence"/>
</dbReference>
<keyword evidence="1 5" id="KW-0597">Phosphoprotein</keyword>
<dbReference type="EMBL" id="BAAAQM010000014">
    <property type="protein sequence ID" value="GAA1968864.1"/>
    <property type="molecule type" value="Genomic_DNA"/>
</dbReference>
<keyword evidence="9" id="KW-1185">Reference proteome</keyword>
<evidence type="ECO:0000256" key="3">
    <source>
        <dbReference type="ARBA" id="ARBA00023125"/>
    </source>
</evidence>
<dbReference type="SMART" id="SM00421">
    <property type="entry name" value="HTH_LUXR"/>
    <property type="match status" value="1"/>
</dbReference>
<dbReference type="InterPro" id="IPR058245">
    <property type="entry name" value="NreC/VraR/RcsB-like_REC"/>
</dbReference>
<accession>A0ABP5CU20</accession>
<dbReference type="InterPro" id="IPR016032">
    <property type="entry name" value="Sig_transdc_resp-reg_C-effctor"/>
</dbReference>
<sequence>MTATRNERGRPRLRDNPRMTDIRVLIADDQAAVREGLALLLDTMSGVTVVGQAADGLEAAELAAELTPDVVLMDLNMPRADGIEATSRVLAENPEIRVVVLTTYEDDKSIVGALRAGALGYLTKAATRADIERAVKAAAAGQAILDPAVQRQLLAAATAAPAAQAAPAAGAAPARSVLEPPGDDLSPREADVLRLIAAGHSNREIAKKLFVGEATVKSHINRIFTKTGCRDRAQAVQYAFTHGYAEPAN</sequence>
<keyword evidence="4" id="KW-0804">Transcription</keyword>
<evidence type="ECO:0000256" key="1">
    <source>
        <dbReference type="ARBA" id="ARBA00022553"/>
    </source>
</evidence>
<evidence type="ECO:0000259" key="6">
    <source>
        <dbReference type="PROSITE" id="PS50043"/>
    </source>
</evidence>
<evidence type="ECO:0000313" key="9">
    <source>
        <dbReference type="Proteomes" id="UP001499854"/>
    </source>
</evidence>
<comment type="caution">
    <text evidence="8">The sequence shown here is derived from an EMBL/GenBank/DDBJ whole genome shotgun (WGS) entry which is preliminary data.</text>
</comment>
<feature type="domain" description="HTH luxR-type" evidence="6">
    <location>
        <begin position="178"/>
        <end position="243"/>
    </location>
</feature>
<dbReference type="PROSITE" id="PS50043">
    <property type="entry name" value="HTH_LUXR_2"/>
    <property type="match status" value="1"/>
</dbReference>
<dbReference type="CDD" id="cd06170">
    <property type="entry name" value="LuxR_C_like"/>
    <property type="match status" value="1"/>
</dbReference>
<dbReference type="InterPro" id="IPR011006">
    <property type="entry name" value="CheY-like_superfamily"/>
</dbReference>
<evidence type="ECO:0000256" key="5">
    <source>
        <dbReference type="PROSITE-ProRule" id="PRU00169"/>
    </source>
</evidence>